<feature type="region of interest" description="Disordered" evidence="1">
    <location>
        <begin position="1889"/>
        <end position="1940"/>
    </location>
</feature>
<dbReference type="Gene3D" id="1.25.10.10">
    <property type="entry name" value="Leucine-rich Repeat Variant"/>
    <property type="match status" value="2"/>
</dbReference>
<evidence type="ECO:0000256" key="1">
    <source>
        <dbReference type="SAM" id="MobiDB-lite"/>
    </source>
</evidence>
<sequence length="1940" mass="219000">MQIRKLALAYPQVISHRWLPKLIPYFCFGLFSKKLAPLWDDSAEALKTMSEHAVGEAIIADMAIGWLQEPGSPLSSEDQDDDNYFRATEFQCFNVLKMEKYIASTFRRPENAAAMLLHEFEQKHNPSAIIPTWPRSHALRVLNAAPQIAEKRSRQIVPMFLSWASHDEDTVTPEEGSTVTPDGQTQPPWGFKDRMALLALFGKFINPKVLYKESEVHGALRNLLSNGDSEIQKSALKALFTWKSPHILPYQENLLNILDESRFREELAVFVHVGREDSVIEDEHRAELLPVLLRLLYGRMVSRVAQHGGQGGQAGRRKAILRTLSQLSDKDFDLFVQIAFGVLGEHHLVEEGHVQEQRLANELVSPRKQMGLLRMIETMFDTLQSRMLPYTERSMDVVVYCLVRACRALKDDPTADVADSQLGNLANVVRGIRQLAIRCLDLIFSVSPDTDWSQYLPTIFDEVINPRLDNFAIETAQGVSGLLRLFHTWASSPKSAFYLVRYNNALLSKIVDCLGVESARDEVKIFVMDQIIVPLVGLSTGKSIEEKEEMGDVPPEQIRSEVLAPYVDSTLSHLGNLLKHNPSRPLMVSGVETLSLLAPCVESSRETSSLISIATFLLRQPPDRVSPKTKSGLLRILQHFLPLYDPQGDVALTTQVFEAISSMFDYFKDDQNREVLSKVFAAFASHDSELQEVASLCSDLNAVSAQRLDEVDYERRLQAFTRINEDLWNGFNAKQWRPLLFNMLFHIKDEDELAIRSSASYGLRRFVEKAALGSENNDAEFDSLVMTVLLPTLRNGVKHKSEMIRAEFVTSLGYFIKLNPTMPAVQDMHVLLVSDDEEASFFNNILHIQQHRRTRALRRLAGEAAKGKIQASNISTIFMPLIEHYIFDQAEDENAHNLTAEAVSTIGTLAEWLEWVQFRAIFRRYRAYMESKSETEKNVIRLLGRMADALSHSMDQARASQDVGDAEMEDMDPSVPSKTTLAKALPSGAKVATELTSHFIPFLTKYIHHKDEAEVSLRLPVAVTTVKLIKLLPEDDQVIRLPAVLLDVCNVLRSRSQESRDIARRTLADIALILGPSHFGYILRELRSALTRGYQLHVLSFTLHSILVTTTDDFKQGDLDHCLGEMVSVVMDDIFGTTGQEKEAEEYISKMKEVKSSKSYDSMELLAKNATVRHLAHLIRPLQGLLREKLTSNIMKKVDELLRRIGVGLLRNPEAESRDLLVFCYEVIKESYEDPKTTAPESTIPASRLRFLVNLPAKKGEKRGSTTSYVYKLARFSLDVLRSILNKHSSLLTASNVAGFLPMIGDFLVDAHEEVKISSLRLLSTIIKLPLPDLDKNSHVYLTEAVKLIKEAPNTNTEAAQASLKLIAAMLRERKSTTLKDGHLAFLLKRLASDIEEPDRQGVTFNFIRAVMARKFVVPEMYELMDNIATMMVTNQTRSARDLARGVYVHFLLEYPQAKNRWAKQLAFLAKNFDFQYQEGRQSVMEAVHMLLAKTGDELAQDIVGTFFLPVVMVMANDDSPECREMAGVLLGELYRRADREQMSAILRPLHSWLEQTDNMLLTSTGLQAMRIFFDPEVTEKDKEARFVISVLPSIIEPIENQESENWEVLYFALQLFTKLCKTVPSIALAQECAPIWSHVRESLFFPHAWVKTCAANLVGLWLADLAKANAASGYGAVPLVGSSGLKLDKEAMLQLIRASTRCLRTPGISEELAMQTVRNIIFLGRCFAQNKLEFSKAGPGEAEAEADEAIEESDSGEEDQDQDNVNDTGSSTKSAIQYIFQQVSLILRRETLTTKAESLIPKTASMGLLAALCRHLDTEQIMPSLPVILLPLQHLTDQSIPAPRSSDRDFQEVYKALVSNAHEVLDLLQKKLGTTEYVAQMARVQESIKERREGRRVKRRIEAVADPEKVGREKKRRNERKREKRKEKGLEFRGKRRGW</sequence>
<feature type="compositionally biased region" description="Basic and acidic residues" evidence="1">
    <location>
        <begin position="1901"/>
        <end position="1912"/>
    </location>
</feature>
<dbReference type="InterPro" id="IPR046523">
    <property type="entry name" value="UTP20_dom"/>
</dbReference>
<evidence type="ECO:0000259" key="4">
    <source>
        <dbReference type="Pfam" id="PF23099"/>
    </source>
</evidence>
<reference evidence="5 6" key="1">
    <citation type="journal article" date="2018" name="Front. Microbiol.">
        <title>Genomic and genetic insights into a cosmopolitan fungus, Paecilomyces variotii (Eurotiales).</title>
        <authorList>
            <person name="Urquhart A.S."/>
            <person name="Mondo S.J."/>
            <person name="Makela M.R."/>
            <person name="Hane J.K."/>
            <person name="Wiebenga A."/>
            <person name="He G."/>
            <person name="Mihaltcheva S."/>
            <person name="Pangilinan J."/>
            <person name="Lipzen A."/>
            <person name="Barry K."/>
            <person name="de Vries R.P."/>
            <person name="Grigoriev I.V."/>
            <person name="Idnurm A."/>
        </authorList>
    </citation>
    <scope>NUCLEOTIDE SEQUENCE [LARGE SCALE GENOMIC DNA]</scope>
    <source>
        <strain evidence="5 6">CBS 101075</strain>
    </source>
</reference>
<dbReference type="RefSeq" id="XP_028481181.1">
    <property type="nucleotide sequence ID" value="XM_028631638.1"/>
</dbReference>
<feature type="compositionally biased region" description="Basic residues" evidence="1">
    <location>
        <begin position="1913"/>
        <end position="1926"/>
    </location>
</feature>
<dbReference type="Pfam" id="PF23099">
    <property type="entry name" value="UTP20_C"/>
    <property type="match status" value="1"/>
</dbReference>
<dbReference type="GO" id="GO:0030686">
    <property type="term" value="C:90S preribosome"/>
    <property type="evidence" value="ECO:0007669"/>
    <property type="project" value="TreeGrafter"/>
</dbReference>
<name>A0A443HIF4_BYSSP</name>
<dbReference type="EMBL" id="RCNU01000019">
    <property type="protein sequence ID" value="RWQ91536.1"/>
    <property type="molecule type" value="Genomic_DNA"/>
</dbReference>
<feature type="compositionally biased region" description="Acidic residues" evidence="1">
    <location>
        <begin position="1743"/>
        <end position="1765"/>
    </location>
</feature>
<feature type="domain" description="U3 small nucleolar RNA-associated protein 20" evidence="3">
    <location>
        <begin position="1010"/>
        <end position="1228"/>
    </location>
</feature>
<evidence type="ECO:0000313" key="6">
    <source>
        <dbReference type="Proteomes" id="UP000283841"/>
    </source>
</evidence>
<feature type="region of interest" description="Disordered" evidence="1">
    <location>
        <begin position="1739"/>
        <end position="1771"/>
    </location>
</feature>
<dbReference type="Pfam" id="PF07539">
    <property type="entry name" value="UTP20_N"/>
    <property type="match status" value="1"/>
</dbReference>
<organism evidence="5 6">
    <name type="scientific">Byssochlamys spectabilis</name>
    <name type="common">Paecilomyces variotii</name>
    <dbReference type="NCBI Taxonomy" id="264951"/>
    <lineage>
        <taxon>Eukaryota</taxon>
        <taxon>Fungi</taxon>
        <taxon>Dikarya</taxon>
        <taxon>Ascomycota</taxon>
        <taxon>Pezizomycotina</taxon>
        <taxon>Eurotiomycetes</taxon>
        <taxon>Eurotiomycetidae</taxon>
        <taxon>Eurotiales</taxon>
        <taxon>Thermoascaceae</taxon>
        <taxon>Paecilomyces</taxon>
    </lineage>
</organism>
<dbReference type="InterPro" id="IPR057525">
    <property type="entry name" value="UTP20_C"/>
</dbReference>
<dbReference type="GeneID" id="39600915"/>
<protein>
    <submittedName>
        <fullName evidence="5">Armadillo-type protein</fullName>
    </submittedName>
</protein>
<evidence type="ECO:0000259" key="3">
    <source>
        <dbReference type="Pfam" id="PF20416"/>
    </source>
</evidence>
<dbReference type="GO" id="GO:0032040">
    <property type="term" value="C:small-subunit processome"/>
    <property type="evidence" value="ECO:0007669"/>
    <property type="project" value="TreeGrafter"/>
</dbReference>
<comment type="caution">
    <text evidence="5">The sequence shown here is derived from an EMBL/GenBank/DDBJ whole genome shotgun (WGS) entry which is preliminary data.</text>
</comment>
<feature type="domain" description="U3 small nucleolar RNA-associated protein 20 N-terminal" evidence="2">
    <location>
        <begin position="189"/>
        <end position="801"/>
    </location>
</feature>
<dbReference type="InterPro" id="IPR016024">
    <property type="entry name" value="ARM-type_fold"/>
</dbReference>
<dbReference type="InterPro" id="IPR052575">
    <property type="entry name" value="SSU_processome_comp_20"/>
</dbReference>
<accession>A0A443HIF4</accession>
<dbReference type="PANTHER" id="PTHR17695:SF11">
    <property type="entry name" value="SMALL SUBUNIT PROCESSOME COMPONENT 20 HOMOLOG"/>
    <property type="match status" value="1"/>
</dbReference>
<dbReference type="Pfam" id="PF20416">
    <property type="entry name" value="UTP20"/>
    <property type="match status" value="1"/>
</dbReference>
<evidence type="ECO:0000313" key="5">
    <source>
        <dbReference type="EMBL" id="RWQ91536.1"/>
    </source>
</evidence>
<feature type="domain" description="U3 small nucleolar RNA-associated protein 20 C-terminal" evidence="4">
    <location>
        <begin position="1690"/>
        <end position="1929"/>
    </location>
</feature>
<evidence type="ECO:0000259" key="2">
    <source>
        <dbReference type="Pfam" id="PF07539"/>
    </source>
</evidence>
<dbReference type="PANTHER" id="PTHR17695">
    <property type="entry name" value="SMALL SUBUNIT PROCESSOME COMPONENT 20 HOMOLOG"/>
    <property type="match status" value="1"/>
</dbReference>
<dbReference type="InterPro" id="IPR011989">
    <property type="entry name" value="ARM-like"/>
</dbReference>
<dbReference type="SUPFAM" id="SSF48371">
    <property type="entry name" value="ARM repeat"/>
    <property type="match status" value="2"/>
</dbReference>
<proteinExistence type="predicted"/>
<keyword evidence="6" id="KW-1185">Reference proteome</keyword>
<dbReference type="InterPro" id="IPR011430">
    <property type="entry name" value="UTP20_N"/>
</dbReference>
<gene>
    <name evidence="5" type="ORF">C8Q69DRAFT_482215</name>
</gene>
<dbReference type="VEuPathDB" id="FungiDB:C8Q69DRAFT_482215"/>
<dbReference type="STRING" id="264951.A0A443HIF4"/>
<dbReference type="Proteomes" id="UP000283841">
    <property type="component" value="Unassembled WGS sequence"/>
</dbReference>